<dbReference type="Pfam" id="PF01649">
    <property type="entry name" value="Ribosomal_S20p"/>
    <property type="match status" value="1"/>
</dbReference>
<evidence type="ECO:0000313" key="10">
    <source>
        <dbReference type="EMBL" id="SHK09874.1"/>
    </source>
</evidence>
<dbReference type="OrthoDB" id="9807974at2"/>
<keyword evidence="4 8" id="KW-0694">RNA-binding</keyword>
<dbReference type="GO" id="GO:0003735">
    <property type="term" value="F:structural constituent of ribosome"/>
    <property type="evidence" value="ECO:0007669"/>
    <property type="project" value="InterPro"/>
</dbReference>
<feature type="compositionally biased region" description="Basic residues" evidence="9">
    <location>
        <begin position="1"/>
        <end position="12"/>
    </location>
</feature>
<dbReference type="PANTHER" id="PTHR33398:SF1">
    <property type="entry name" value="SMALL RIBOSOMAL SUBUNIT PROTEIN BS20C"/>
    <property type="match status" value="1"/>
</dbReference>
<dbReference type="GO" id="GO:0005829">
    <property type="term" value="C:cytosol"/>
    <property type="evidence" value="ECO:0007669"/>
    <property type="project" value="TreeGrafter"/>
</dbReference>
<reference evidence="11" key="1">
    <citation type="submission" date="2016-11" db="EMBL/GenBank/DDBJ databases">
        <authorList>
            <person name="Varghese N."/>
            <person name="Submissions S."/>
        </authorList>
    </citation>
    <scope>NUCLEOTIDE SEQUENCE [LARGE SCALE GENOMIC DNA]</scope>
    <source>
        <strain evidence="11">DSM 16219</strain>
    </source>
</reference>
<dbReference type="FunFam" id="1.20.58.110:FF:000001">
    <property type="entry name" value="30S ribosomal protein S20"/>
    <property type="match status" value="1"/>
</dbReference>
<dbReference type="EMBL" id="FQZU01000018">
    <property type="protein sequence ID" value="SHK09874.1"/>
    <property type="molecule type" value="Genomic_DNA"/>
</dbReference>
<sequence length="88" mass="9785">MANHKSALKRAKQNTIKQIRNRSYKTRLRNMVKKVNQAVEAQSADEAKAILVETQSIIDKCASKGVIHKNTASRKISRLAKKVEALAG</sequence>
<dbReference type="InterPro" id="IPR036510">
    <property type="entry name" value="Ribosomal_bS20_sf"/>
</dbReference>
<keyword evidence="3 8" id="KW-0699">rRNA-binding</keyword>
<dbReference type="RefSeq" id="WP_073476855.1">
    <property type="nucleotide sequence ID" value="NZ_FQZU01000018.1"/>
</dbReference>
<accession>A0A1M6PPD9</accession>
<evidence type="ECO:0000313" key="11">
    <source>
        <dbReference type="Proteomes" id="UP000183994"/>
    </source>
</evidence>
<gene>
    <name evidence="8" type="primary">rpsT</name>
    <name evidence="10" type="ORF">SAMN02745216_02863</name>
</gene>
<evidence type="ECO:0000256" key="8">
    <source>
        <dbReference type="HAMAP-Rule" id="MF_00500"/>
    </source>
</evidence>
<keyword evidence="5 8" id="KW-0689">Ribosomal protein</keyword>
<dbReference type="PANTHER" id="PTHR33398">
    <property type="entry name" value="30S RIBOSOMAL PROTEIN S20"/>
    <property type="match status" value="1"/>
</dbReference>
<dbReference type="Proteomes" id="UP000183994">
    <property type="component" value="Unassembled WGS sequence"/>
</dbReference>
<organism evidence="10 11">
    <name type="scientific">Desulfatibacillum alkenivorans DSM 16219</name>
    <dbReference type="NCBI Taxonomy" id="1121393"/>
    <lineage>
        <taxon>Bacteria</taxon>
        <taxon>Pseudomonadati</taxon>
        <taxon>Thermodesulfobacteriota</taxon>
        <taxon>Desulfobacteria</taxon>
        <taxon>Desulfobacterales</taxon>
        <taxon>Desulfatibacillaceae</taxon>
        <taxon>Desulfatibacillum</taxon>
    </lineage>
</organism>
<dbReference type="HAMAP" id="MF_00500">
    <property type="entry name" value="Ribosomal_bS20"/>
    <property type="match status" value="1"/>
</dbReference>
<evidence type="ECO:0000256" key="1">
    <source>
        <dbReference type="ARBA" id="ARBA00003134"/>
    </source>
</evidence>
<dbReference type="InterPro" id="IPR002583">
    <property type="entry name" value="Ribosomal_bS20"/>
</dbReference>
<dbReference type="GO" id="GO:0006412">
    <property type="term" value="P:translation"/>
    <property type="evidence" value="ECO:0007669"/>
    <property type="project" value="UniProtKB-UniRule"/>
</dbReference>
<evidence type="ECO:0000256" key="5">
    <source>
        <dbReference type="ARBA" id="ARBA00022980"/>
    </source>
</evidence>
<dbReference type="STRING" id="1121393.SAMN02745216_02863"/>
<evidence type="ECO:0000256" key="3">
    <source>
        <dbReference type="ARBA" id="ARBA00022730"/>
    </source>
</evidence>
<keyword evidence="6 8" id="KW-0687">Ribonucleoprotein</keyword>
<dbReference type="NCBIfam" id="TIGR00029">
    <property type="entry name" value="S20"/>
    <property type="match status" value="1"/>
</dbReference>
<comment type="function">
    <text evidence="1 8">Binds directly to 16S ribosomal RNA.</text>
</comment>
<name>A0A1M6PPD9_9BACT</name>
<dbReference type="SUPFAM" id="SSF46992">
    <property type="entry name" value="Ribosomal protein S20"/>
    <property type="match status" value="1"/>
</dbReference>
<dbReference type="Gene3D" id="1.20.58.110">
    <property type="entry name" value="Ribosomal protein S20"/>
    <property type="match status" value="1"/>
</dbReference>
<evidence type="ECO:0000256" key="7">
    <source>
        <dbReference type="ARBA" id="ARBA00035136"/>
    </source>
</evidence>
<evidence type="ECO:0000256" key="9">
    <source>
        <dbReference type="SAM" id="MobiDB-lite"/>
    </source>
</evidence>
<evidence type="ECO:0000256" key="6">
    <source>
        <dbReference type="ARBA" id="ARBA00023274"/>
    </source>
</evidence>
<keyword evidence="11" id="KW-1185">Reference proteome</keyword>
<feature type="region of interest" description="Disordered" evidence="9">
    <location>
        <begin position="1"/>
        <end position="21"/>
    </location>
</feature>
<dbReference type="GO" id="GO:0070181">
    <property type="term" value="F:small ribosomal subunit rRNA binding"/>
    <property type="evidence" value="ECO:0007669"/>
    <property type="project" value="TreeGrafter"/>
</dbReference>
<dbReference type="GO" id="GO:0015935">
    <property type="term" value="C:small ribosomal subunit"/>
    <property type="evidence" value="ECO:0007669"/>
    <property type="project" value="TreeGrafter"/>
</dbReference>
<protein>
    <recommendedName>
        <fullName evidence="7 8">Small ribosomal subunit protein bS20</fullName>
    </recommendedName>
</protein>
<proteinExistence type="inferred from homology"/>
<comment type="similarity">
    <text evidence="2 8">Belongs to the bacterial ribosomal protein bS20 family.</text>
</comment>
<dbReference type="AlphaFoldDB" id="A0A1M6PPD9"/>
<evidence type="ECO:0000256" key="4">
    <source>
        <dbReference type="ARBA" id="ARBA00022884"/>
    </source>
</evidence>
<evidence type="ECO:0000256" key="2">
    <source>
        <dbReference type="ARBA" id="ARBA00007634"/>
    </source>
</evidence>